<evidence type="ECO:0000313" key="2">
    <source>
        <dbReference type="Proteomes" id="UP000002316"/>
    </source>
</evidence>
<sequence>MLTPSKRAGSRQKHWKHFRCHCRIEWLKRRKSAHHLVVPNKERKYISCIPYVEKSTNRQYFTAELVIRKKKKKVICANGKKKSHKGKISTFIPYRHYTRV</sequence>
<dbReference type="KEGG" id="tbg:TbgDal_X7800"/>
<dbReference type="AlphaFoldDB" id="D0A347"/>
<organism evidence="1 2">
    <name type="scientific">Trypanosoma brucei gambiense (strain MHOM/CI/86/DAL972)</name>
    <dbReference type="NCBI Taxonomy" id="679716"/>
    <lineage>
        <taxon>Eukaryota</taxon>
        <taxon>Discoba</taxon>
        <taxon>Euglenozoa</taxon>
        <taxon>Kinetoplastea</taxon>
        <taxon>Metakinetoplastina</taxon>
        <taxon>Trypanosomatida</taxon>
        <taxon>Trypanosomatidae</taxon>
        <taxon>Trypanosoma</taxon>
    </lineage>
</organism>
<dbReference type="GeneID" id="23865890"/>
<gene>
    <name evidence="1" type="ORF">TbgDal_X7800</name>
</gene>
<accession>D0A347</accession>
<proteinExistence type="predicted"/>
<evidence type="ECO:0000313" key="1">
    <source>
        <dbReference type="EMBL" id="CBH15691.1"/>
    </source>
</evidence>
<reference evidence="2" key="1">
    <citation type="journal article" date="2010" name="PLoS Negl. Trop. Dis.">
        <title>The genome sequence of Trypanosoma brucei gambiense, causative agent of chronic human african trypanosomiasis.</title>
        <authorList>
            <person name="Jackson A.P."/>
            <person name="Sanders M."/>
            <person name="Berry A."/>
            <person name="McQuillan J."/>
            <person name="Aslett M.A."/>
            <person name="Quail M.A."/>
            <person name="Chukualim B."/>
            <person name="Capewell P."/>
            <person name="MacLeod A."/>
            <person name="Melville S.E."/>
            <person name="Gibson W."/>
            <person name="Barry J.D."/>
            <person name="Berriman M."/>
            <person name="Hertz-Fowler C."/>
        </authorList>
    </citation>
    <scope>NUCLEOTIDE SEQUENCE [LARGE SCALE GENOMIC DNA]</scope>
    <source>
        <strain evidence="2">MHOM/CI/86/DAL972</strain>
    </source>
</reference>
<name>D0A347_TRYB9</name>
<dbReference type="RefSeq" id="XP_011777955.1">
    <property type="nucleotide sequence ID" value="XM_011779653.1"/>
</dbReference>
<dbReference type="EMBL" id="FN554973">
    <property type="protein sequence ID" value="CBH15691.1"/>
    <property type="molecule type" value="Genomic_DNA"/>
</dbReference>
<dbReference type="Proteomes" id="UP000002316">
    <property type="component" value="Chromosome 10"/>
</dbReference>
<protein>
    <submittedName>
        <fullName evidence="1">Uncharacterized protein</fullName>
    </submittedName>
</protein>